<reference evidence="2 3" key="1">
    <citation type="submission" date="2017-11" db="EMBL/GenBank/DDBJ databases">
        <title>De-novo sequencing of pomegranate (Punica granatum L.) genome.</title>
        <authorList>
            <person name="Akparov Z."/>
            <person name="Amiraslanov A."/>
            <person name="Hajiyeva S."/>
            <person name="Abbasov M."/>
            <person name="Kaur K."/>
            <person name="Hamwieh A."/>
            <person name="Solovyev V."/>
            <person name="Salamov A."/>
            <person name="Braich B."/>
            <person name="Kosarev P."/>
            <person name="Mahmoud A."/>
            <person name="Hajiyev E."/>
            <person name="Babayeva S."/>
            <person name="Izzatullayeva V."/>
            <person name="Mammadov A."/>
            <person name="Mammadov A."/>
            <person name="Sharifova S."/>
            <person name="Ojaghi J."/>
            <person name="Eynullazada K."/>
            <person name="Bayramov B."/>
            <person name="Abdulazimova A."/>
            <person name="Shahmuradov I."/>
        </authorList>
    </citation>
    <scope>NUCLEOTIDE SEQUENCE [LARGE SCALE GENOMIC DNA]</scope>
    <source>
        <strain evidence="3">cv. AG2017</strain>
        <tissue evidence="2">Leaf</tissue>
    </source>
</reference>
<dbReference type="AlphaFoldDB" id="A0A2I0HYF5"/>
<comment type="caution">
    <text evidence="2">The sequence shown here is derived from an EMBL/GenBank/DDBJ whole genome shotgun (WGS) entry which is preliminary data.</text>
</comment>
<feature type="region of interest" description="Disordered" evidence="1">
    <location>
        <begin position="1"/>
        <end position="78"/>
    </location>
</feature>
<feature type="compositionally biased region" description="Low complexity" evidence="1">
    <location>
        <begin position="1"/>
        <end position="14"/>
    </location>
</feature>
<organism evidence="2 3">
    <name type="scientific">Punica granatum</name>
    <name type="common">Pomegranate</name>
    <dbReference type="NCBI Taxonomy" id="22663"/>
    <lineage>
        <taxon>Eukaryota</taxon>
        <taxon>Viridiplantae</taxon>
        <taxon>Streptophyta</taxon>
        <taxon>Embryophyta</taxon>
        <taxon>Tracheophyta</taxon>
        <taxon>Spermatophyta</taxon>
        <taxon>Magnoliopsida</taxon>
        <taxon>eudicotyledons</taxon>
        <taxon>Gunneridae</taxon>
        <taxon>Pentapetalae</taxon>
        <taxon>rosids</taxon>
        <taxon>malvids</taxon>
        <taxon>Myrtales</taxon>
        <taxon>Lythraceae</taxon>
        <taxon>Punica</taxon>
    </lineage>
</organism>
<accession>A0A2I0HYF5</accession>
<dbReference type="EMBL" id="PGOL01004710">
    <property type="protein sequence ID" value="PKI36729.1"/>
    <property type="molecule type" value="Genomic_DNA"/>
</dbReference>
<sequence length="78" mass="8681">MRTRSPGTRSPSRSKCGREVQVHEVPEAVNVDAKSGDPKSLKEYMRRVPEGVQADPQSGDPKTLKQYMRTRSPGTRSP</sequence>
<keyword evidence="3" id="KW-1185">Reference proteome</keyword>
<evidence type="ECO:0000256" key="1">
    <source>
        <dbReference type="SAM" id="MobiDB-lite"/>
    </source>
</evidence>
<gene>
    <name evidence="2" type="ORF">CRG98_042881</name>
</gene>
<feature type="compositionally biased region" description="Basic and acidic residues" evidence="1">
    <location>
        <begin position="34"/>
        <end position="49"/>
    </location>
</feature>
<dbReference type="Proteomes" id="UP000233551">
    <property type="component" value="Unassembled WGS sequence"/>
</dbReference>
<protein>
    <submittedName>
        <fullName evidence="2">Uncharacterized protein</fullName>
    </submittedName>
</protein>
<evidence type="ECO:0000313" key="3">
    <source>
        <dbReference type="Proteomes" id="UP000233551"/>
    </source>
</evidence>
<feature type="compositionally biased region" description="Basic and acidic residues" evidence="1">
    <location>
        <begin position="16"/>
        <end position="26"/>
    </location>
</feature>
<proteinExistence type="predicted"/>
<name>A0A2I0HYF5_PUNGR</name>
<evidence type="ECO:0000313" key="2">
    <source>
        <dbReference type="EMBL" id="PKI36729.1"/>
    </source>
</evidence>